<feature type="coiled-coil region" evidence="7">
    <location>
        <begin position="28"/>
        <end position="81"/>
    </location>
</feature>
<evidence type="ECO:0000256" key="5">
    <source>
        <dbReference type="ARBA" id="ARBA00022989"/>
    </source>
</evidence>
<comment type="similarity">
    <text evidence="2">Belongs to the WRB/GET1 family.</text>
</comment>
<gene>
    <name evidence="10" type="primary">LOC108560546</name>
</gene>
<evidence type="ECO:0000256" key="3">
    <source>
        <dbReference type="ARBA" id="ARBA00022692"/>
    </source>
</evidence>
<protein>
    <submittedName>
        <fullName evidence="10">Tail-anchored protein insertion receptor WRB</fullName>
    </submittedName>
</protein>
<name>A0ABM1MGD0_NICVS</name>
<dbReference type="RefSeq" id="XP_017773630.1">
    <property type="nucleotide sequence ID" value="XM_017918141.1"/>
</dbReference>
<dbReference type="GeneID" id="108560546"/>
<accession>A0ABM1MGD0</accession>
<comment type="subcellular location">
    <subcellularLocation>
        <location evidence="1">Endoplasmic reticulum membrane</location>
    </subcellularLocation>
</comment>
<evidence type="ECO:0000256" key="4">
    <source>
        <dbReference type="ARBA" id="ARBA00022824"/>
    </source>
</evidence>
<evidence type="ECO:0000313" key="9">
    <source>
        <dbReference type="Proteomes" id="UP000695000"/>
    </source>
</evidence>
<keyword evidence="6 8" id="KW-0472">Membrane</keyword>
<keyword evidence="10" id="KW-0675">Receptor</keyword>
<evidence type="ECO:0000256" key="8">
    <source>
        <dbReference type="SAM" id="Phobius"/>
    </source>
</evidence>
<dbReference type="Proteomes" id="UP000695000">
    <property type="component" value="Unplaced"/>
</dbReference>
<sequence length="161" mass="18932">MHLLIISTLLGFLIVYSKSLSKLVLKWFNRMTKEEKTLLDNKNKLKEEQSELSTVRDFVKFSLLQRKINVLDEKLEEARTKRTSSFMFNVGVNYGFRTIISVFMLFLSVYYRKEPVFIVDSKYDLFPFTGLISFPNDYVNAVSVHFWMICCSSVARLIQNK</sequence>
<reference evidence="10" key="1">
    <citation type="submission" date="2025-08" db="UniProtKB">
        <authorList>
            <consortium name="RefSeq"/>
        </authorList>
    </citation>
    <scope>IDENTIFICATION</scope>
    <source>
        <tissue evidence="10">Whole Larva</tissue>
    </source>
</reference>
<proteinExistence type="inferred from homology"/>
<evidence type="ECO:0000256" key="7">
    <source>
        <dbReference type="SAM" id="Coils"/>
    </source>
</evidence>
<dbReference type="PANTHER" id="PTHR42650">
    <property type="entry name" value="TAIL-ANCHORED PROTEIN INSERTION RECEPTOR WRB"/>
    <property type="match status" value="1"/>
</dbReference>
<keyword evidence="7" id="KW-0175">Coiled coil</keyword>
<evidence type="ECO:0000256" key="2">
    <source>
        <dbReference type="ARBA" id="ARBA00010799"/>
    </source>
</evidence>
<keyword evidence="9" id="KW-1185">Reference proteome</keyword>
<keyword evidence="5 8" id="KW-1133">Transmembrane helix</keyword>
<keyword evidence="4" id="KW-0256">Endoplasmic reticulum</keyword>
<dbReference type="InterPro" id="IPR028945">
    <property type="entry name" value="Get1"/>
</dbReference>
<keyword evidence="3 8" id="KW-0812">Transmembrane</keyword>
<dbReference type="Pfam" id="PF04420">
    <property type="entry name" value="CHD5"/>
    <property type="match status" value="1"/>
</dbReference>
<evidence type="ECO:0000313" key="10">
    <source>
        <dbReference type="RefSeq" id="XP_017773630.1"/>
    </source>
</evidence>
<feature type="transmembrane region" description="Helical" evidence="8">
    <location>
        <begin position="94"/>
        <end position="111"/>
    </location>
</feature>
<organism evidence="9 10">
    <name type="scientific">Nicrophorus vespilloides</name>
    <name type="common">Boreal carrion beetle</name>
    <dbReference type="NCBI Taxonomy" id="110193"/>
    <lineage>
        <taxon>Eukaryota</taxon>
        <taxon>Metazoa</taxon>
        <taxon>Ecdysozoa</taxon>
        <taxon>Arthropoda</taxon>
        <taxon>Hexapoda</taxon>
        <taxon>Insecta</taxon>
        <taxon>Pterygota</taxon>
        <taxon>Neoptera</taxon>
        <taxon>Endopterygota</taxon>
        <taxon>Coleoptera</taxon>
        <taxon>Polyphaga</taxon>
        <taxon>Staphyliniformia</taxon>
        <taxon>Silphidae</taxon>
        <taxon>Nicrophorinae</taxon>
        <taxon>Nicrophorus</taxon>
    </lineage>
</organism>
<dbReference type="PANTHER" id="PTHR42650:SF1">
    <property type="entry name" value="GUIDED ENTRY OF TAIL-ANCHORED PROTEINS FACTOR 1"/>
    <property type="match status" value="1"/>
</dbReference>
<evidence type="ECO:0000256" key="6">
    <source>
        <dbReference type="ARBA" id="ARBA00023136"/>
    </source>
</evidence>
<evidence type="ECO:0000256" key="1">
    <source>
        <dbReference type="ARBA" id="ARBA00004586"/>
    </source>
</evidence>